<dbReference type="InterPro" id="IPR013783">
    <property type="entry name" value="Ig-like_fold"/>
</dbReference>
<proteinExistence type="predicted"/>
<dbReference type="Gene3D" id="2.60.40.10">
    <property type="entry name" value="Immunoglobulins"/>
    <property type="match status" value="1"/>
</dbReference>
<dbReference type="Pfam" id="PF07691">
    <property type="entry name" value="PA14"/>
    <property type="match status" value="1"/>
</dbReference>
<dbReference type="InterPro" id="IPR012334">
    <property type="entry name" value="Pectin_lyas_fold"/>
</dbReference>
<reference evidence="4" key="1">
    <citation type="submission" date="2018-02" db="EMBL/GenBank/DDBJ databases">
        <authorList>
            <person name="Hausmann B."/>
        </authorList>
    </citation>
    <scope>NUCLEOTIDE SEQUENCE [LARGE SCALE GENOMIC DNA]</scope>
    <source>
        <strain evidence="4">Peat soil MAG SbA5</strain>
    </source>
</reference>
<protein>
    <recommendedName>
        <fullName evidence="2">PA14 domain-containing protein</fullName>
    </recommendedName>
</protein>
<dbReference type="SMART" id="SM00758">
    <property type="entry name" value="PA14"/>
    <property type="match status" value="1"/>
</dbReference>
<sequence>MAICSLPGFRAFFVLLFALSSAAHAASRIEAAPVPPEMQDGFFAVTVNNQRVDVAHAASHYDFVSFDTTGPVDVSITAADPSFWDRGVDIEPWRLGLRATHPAGEPQTIRFRLPGPVKISISRPGDFLNQARMLFIFAGSPPSPPPSGANVTIVPAGLHRESLNPKSGDTVYFAPGAFIFGSLNLWQVENVRVLGRGTIVYDGPQNPKGDEGWMQKPDWHCIVGYQARNVEIDGLTCFIRSRTWSIQMKDSTGFRYDDLRVLGGNPDNANQDGMDWLGGGDTVVNHSFFRSSDDDLAMEGNWDGYTDADMLRPGADVDNILVENSEFSTSISNVVRLGWPRKIFNSRDFTLRDSDILHGGIGACGQTFGLLGFWGANGAKGDHSGVTFENLLVDDWYSFLQIEQEQPSLHGFTFRNIWALDQPPLAASTITGDVSNVTFDNVKYGQTRVTSDAQIPLVVSGGAPEPKFAPAPALVATFSVDPAVFAPREKVMLTAKPMAGAHYSWLFGDGTTAYGRSVRHRFPDALGTELEGRNGAGRFRVLLHVTDKAGHQDWAAQGVVAVAQWHDAVSEVKTRASGLEWKIYAGGWIDLPDFSAMQPVLTGDSPNLAANAQGFTRYATVWDGFIKIAADGGYTFHLIDRDGARLVIDGMEVAKTGPPFAQVCGSPGNALRYDRGSMGLRAGLHAVHIEALNTTSEGAPRLMWEGPGVAMAEVPDGAYWH</sequence>
<dbReference type="InterPro" id="IPR035986">
    <property type="entry name" value="PKD_dom_sf"/>
</dbReference>
<dbReference type="InterPro" id="IPR022409">
    <property type="entry name" value="PKD/Chitinase_dom"/>
</dbReference>
<feature type="signal peptide" evidence="1">
    <location>
        <begin position="1"/>
        <end position="25"/>
    </location>
</feature>
<dbReference type="InterPro" id="IPR011050">
    <property type="entry name" value="Pectin_lyase_fold/virulence"/>
</dbReference>
<evidence type="ECO:0000313" key="4">
    <source>
        <dbReference type="Proteomes" id="UP000239735"/>
    </source>
</evidence>
<dbReference type="Gene3D" id="2.160.20.10">
    <property type="entry name" value="Single-stranded right-handed beta-helix, Pectin lyase-like"/>
    <property type="match status" value="1"/>
</dbReference>
<dbReference type="InterPro" id="IPR037524">
    <property type="entry name" value="PA14/GLEYA"/>
</dbReference>
<evidence type="ECO:0000259" key="2">
    <source>
        <dbReference type="PROSITE" id="PS51820"/>
    </source>
</evidence>
<accession>A0A2N9L2I8</accession>
<feature type="chain" id="PRO_5014692749" description="PA14 domain-containing protein" evidence="1">
    <location>
        <begin position="26"/>
        <end position="721"/>
    </location>
</feature>
<dbReference type="OrthoDB" id="101182at2"/>
<dbReference type="InterPro" id="IPR011658">
    <property type="entry name" value="PA14_dom"/>
</dbReference>
<evidence type="ECO:0000313" key="3">
    <source>
        <dbReference type="EMBL" id="SPE17537.1"/>
    </source>
</evidence>
<dbReference type="AlphaFoldDB" id="A0A2N9L2I8"/>
<evidence type="ECO:0000256" key="1">
    <source>
        <dbReference type="SAM" id="SignalP"/>
    </source>
</evidence>
<dbReference type="Gene3D" id="3.90.182.10">
    <property type="entry name" value="Toxin - Anthrax Protective Antigen,domain 1"/>
    <property type="match status" value="1"/>
</dbReference>
<feature type="domain" description="PA14" evidence="2">
    <location>
        <begin position="574"/>
        <end position="718"/>
    </location>
</feature>
<dbReference type="SUPFAM" id="SSF56988">
    <property type="entry name" value="Anthrax protective antigen"/>
    <property type="match status" value="1"/>
</dbReference>
<dbReference type="PROSITE" id="PS51820">
    <property type="entry name" value="PA14"/>
    <property type="match status" value="1"/>
</dbReference>
<gene>
    <name evidence="3" type="ORF">SBA5_1010020</name>
</gene>
<name>A0A2N9L2I8_9BACT</name>
<keyword evidence="1" id="KW-0732">Signal</keyword>
<dbReference type="SUPFAM" id="SSF51126">
    <property type="entry name" value="Pectin lyase-like"/>
    <property type="match status" value="1"/>
</dbReference>
<organism evidence="3 4">
    <name type="scientific">Candidatus Sulfuritelmatomonas gaucii</name>
    <dbReference type="NCBI Taxonomy" id="2043161"/>
    <lineage>
        <taxon>Bacteria</taxon>
        <taxon>Pseudomonadati</taxon>
        <taxon>Acidobacteriota</taxon>
        <taxon>Terriglobia</taxon>
        <taxon>Terriglobales</taxon>
        <taxon>Acidobacteriaceae</taxon>
        <taxon>Candidatus Sulfuritelmatomonas</taxon>
    </lineage>
</organism>
<dbReference type="EMBL" id="OKRB01000004">
    <property type="protein sequence ID" value="SPE17537.1"/>
    <property type="molecule type" value="Genomic_DNA"/>
</dbReference>
<dbReference type="SMART" id="SM00089">
    <property type="entry name" value="PKD"/>
    <property type="match status" value="1"/>
</dbReference>
<dbReference type="SUPFAM" id="SSF49299">
    <property type="entry name" value="PKD domain"/>
    <property type="match status" value="1"/>
</dbReference>
<dbReference type="Proteomes" id="UP000239735">
    <property type="component" value="Unassembled WGS sequence"/>
</dbReference>